<dbReference type="SUPFAM" id="SSF52540">
    <property type="entry name" value="P-loop containing nucleoside triphosphate hydrolases"/>
    <property type="match status" value="1"/>
</dbReference>
<dbReference type="Pfam" id="PF04851">
    <property type="entry name" value="ResIII"/>
    <property type="match status" value="1"/>
</dbReference>
<sequence>MTDIVVHKKDDVYLNIECEAHIAHDLSDFFTFRVPGYKFMPAYRNRAWDGKIRLFNAFGGELYVGLLPYVVEFAERRELTIQSLPSVKTTTIGETREFFDWLDPFVNLKKIYPYDYQVNTVHHGINHKRALMISPTSSGKSLMIYALINWLLERVILGKHESKLPWKQPTPGGKILIIVPTTSLVEQLYKDFEDYSNGSSFCYDSVLTHRIYAGKDKDTDCPVVITTWQSIYKLKKDWFNQFGAVIGDEAHNFKAKSLTSILTKMTKCEYKFGFTGTLDGTQT</sequence>
<dbReference type="InterPro" id="IPR050742">
    <property type="entry name" value="Helicase_Restrict-Modif_Enz"/>
</dbReference>
<dbReference type="Gene3D" id="3.30.780.20">
    <property type="match status" value="1"/>
</dbReference>
<dbReference type="Gene3D" id="3.40.50.300">
    <property type="entry name" value="P-loop containing nucleotide triphosphate hydrolases"/>
    <property type="match status" value="1"/>
</dbReference>
<evidence type="ECO:0000259" key="1">
    <source>
        <dbReference type="PROSITE" id="PS51192"/>
    </source>
</evidence>
<dbReference type="GO" id="GO:0003677">
    <property type="term" value="F:DNA binding"/>
    <property type="evidence" value="ECO:0007669"/>
    <property type="project" value="InterPro"/>
</dbReference>
<reference evidence="2" key="1">
    <citation type="submission" date="2018-05" db="EMBL/GenBank/DDBJ databases">
        <authorList>
            <person name="Lanie J.A."/>
            <person name="Ng W.-L."/>
            <person name="Kazmierczak K.M."/>
            <person name="Andrzejewski T.M."/>
            <person name="Davidsen T.M."/>
            <person name="Wayne K.J."/>
            <person name="Tettelin H."/>
            <person name="Glass J.I."/>
            <person name="Rusch D."/>
            <person name="Podicherti R."/>
            <person name="Tsui H.-C.T."/>
            <person name="Winkler M.E."/>
        </authorList>
    </citation>
    <scope>NUCLEOTIDE SEQUENCE</scope>
</reference>
<dbReference type="GO" id="GO:0016787">
    <property type="term" value="F:hydrolase activity"/>
    <property type="evidence" value="ECO:0007669"/>
    <property type="project" value="InterPro"/>
</dbReference>
<dbReference type="InterPro" id="IPR014001">
    <property type="entry name" value="Helicase_ATP-bd"/>
</dbReference>
<dbReference type="SMART" id="SM00487">
    <property type="entry name" value="DEXDc"/>
    <property type="match status" value="1"/>
</dbReference>
<dbReference type="EMBL" id="UINC01119421">
    <property type="protein sequence ID" value="SVC93231.1"/>
    <property type="molecule type" value="Genomic_DNA"/>
</dbReference>
<dbReference type="InterPro" id="IPR049430">
    <property type="entry name" value="UvsW_N_sf"/>
</dbReference>
<dbReference type="InterPro" id="IPR027417">
    <property type="entry name" value="P-loop_NTPase"/>
</dbReference>
<dbReference type="Pfam" id="PF21241">
    <property type="entry name" value="UvsW_N"/>
    <property type="match status" value="1"/>
</dbReference>
<dbReference type="GO" id="GO:0005524">
    <property type="term" value="F:ATP binding"/>
    <property type="evidence" value="ECO:0007669"/>
    <property type="project" value="InterPro"/>
</dbReference>
<protein>
    <recommendedName>
        <fullName evidence="1">Helicase ATP-binding domain-containing protein</fullName>
    </recommendedName>
</protein>
<dbReference type="AlphaFoldDB" id="A0A382R9I6"/>
<accession>A0A382R9I6</accession>
<dbReference type="InterPro" id="IPR006935">
    <property type="entry name" value="Helicase/UvrB_N"/>
</dbReference>
<proteinExistence type="predicted"/>
<organism evidence="2">
    <name type="scientific">marine metagenome</name>
    <dbReference type="NCBI Taxonomy" id="408172"/>
    <lineage>
        <taxon>unclassified sequences</taxon>
        <taxon>metagenomes</taxon>
        <taxon>ecological metagenomes</taxon>
    </lineage>
</organism>
<dbReference type="PROSITE" id="PS51192">
    <property type="entry name" value="HELICASE_ATP_BIND_1"/>
    <property type="match status" value="1"/>
</dbReference>
<gene>
    <name evidence="2" type="ORF">METZ01_LOCUS346085</name>
</gene>
<feature type="non-terminal residue" evidence="2">
    <location>
        <position position="283"/>
    </location>
</feature>
<feature type="domain" description="Helicase ATP-binding" evidence="1">
    <location>
        <begin position="121"/>
        <end position="283"/>
    </location>
</feature>
<dbReference type="PANTHER" id="PTHR47396">
    <property type="entry name" value="TYPE I RESTRICTION ENZYME ECOKI R PROTEIN"/>
    <property type="match status" value="1"/>
</dbReference>
<dbReference type="PANTHER" id="PTHR47396:SF1">
    <property type="entry name" value="ATP-DEPENDENT HELICASE IRC3-RELATED"/>
    <property type="match status" value="1"/>
</dbReference>
<dbReference type="InterPro" id="IPR049409">
    <property type="entry name" value="UvsW_N"/>
</dbReference>
<evidence type="ECO:0000313" key="2">
    <source>
        <dbReference type="EMBL" id="SVC93231.1"/>
    </source>
</evidence>
<name>A0A382R9I6_9ZZZZ</name>
<dbReference type="GO" id="GO:0005829">
    <property type="term" value="C:cytosol"/>
    <property type="evidence" value="ECO:0007669"/>
    <property type="project" value="TreeGrafter"/>
</dbReference>